<gene>
    <name evidence="4" type="primary">LOC105049719</name>
</gene>
<dbReference type="Proteomes" id="UP000504607">
    <property type="component" value="Chromosome 8"/>
</dbReference>
<dbReference type="OrthoDB" id="781735at2759"/>
<evidence type="ECO:0000259" key="2">
    <source>
        <dbReference type="Pfam" id="PF14364"/>
    </source>
</evidence>
<dbReference type="InParanoid" id="A0A6I9RK93"/>
<dbReference type="FunCoup" id="A0A6I9RK93">
    <property type="interactions" value="7"/>
</dbReference>
<sequence>MDTTKMERLQAMKRYRRRQRQFLPSPIQYFVAILLLGLLLSSPLWHPTIFSSLKLFYFAFLPNLHATVFGPKCLFIVCNLIVVFLVSESKLSKSSLSPDIYEEYMNRNTNRWRLSTGESKKGSAFKKAFAEEGEEEKGGGGWEEVEGGYEELDEEGKKGLDELNRRVEDFIARVNKQRRLEARMLLCYE</sequence>
<proteinExistence type="predicted"/>
<protein>
    <submittedName>
        <fullName evidence="4">Uncharacterized protein LOC105049719</fullName>
    </submittedName>
</protein>
<evidence type="ECO:0000313" key="4">
    <source>
        <dbReference type="RefSeq" id="XP_010927757.1"/>
    </source>
</evidence>
<accession>A0A6I9RK93</accession>
<reference evidence="4" key="1">
    <citation type="submission" date="2025-08" db="UniProtKB">
        <authorList>
            <consortium name="RefSeq"/>
        </authorList>
    </citation>
    <scope>IDENTIFICATION</scope>
</reference>
<keyword evidence="1" id="KW-1133">Transmembrane helix</keyword>
<evidence type="ECO:0000256" key="1">
    <source>
        <dbReference type="SAM" id="Phobius"/>
    </source>
</evidence>
<organism evidence="3 4">
    <name type="scientific">Elaeis guineensis var. tenera</name>
    <name type="common">Oil palm</name>
    <dbReference type="NCBI Taxonomy" id="51953"/>
    <lineage>
        <taxon>Eukaryota</taxon>
        <taxon>Viridiplantae</taxon>
        <taxon>Streptophyta</taxon>
        <taxon>Embryophyta</taxon>
        <taxon>Tracheophyta</taxon>
        <taxon>Spermatophyta</taxon>
        <taxon>Magnoliopsida</taxon>
        <taxon>Liliopsida</taxon>
        <taxon>Arecaceae</taxon>
        <taxon>Arecoideae</taxon>
        <taxon>Cocoseae</taxon>
        <taxon>Elaeidinae</taxon>
        <taxon>Elaeis</taxon>
    </lineage>
</organism>
<keyword evidence="3" id="KW-1185">Reference proteome</keyword>
<dbReference type="RefSeq" id="XP_010927757.1">
    <property type="nucleotide sequence ID" value="XM_010929455.3"/>
</dbReference>
<dbReference type="AlphaFoldDB" id="A0A6I9RK93"/>
<dbReference type="PANTHER" id="PTHR35762">
    <property type="entry name" value="TRANSMEMBRANE PROTEIN"/>
    <property type="match status" value="1"/>
</dbReference>
<evidence type="ECO:0000313" key="3">
    <source>
        <dbReference type="Proteomes" id="UP000504607"/>
    </source>
</evidence>
<dbReference type="PANTHER" id="PTHR35762:SF2">
    <property type="entry name" value="TRANSMEMBRANE PROTEIN"/>
    <property type="match status" value="1"/>
</dbReference>
<keyword evidence="1" id="KW-0812">Transmembrane</keyword>
<dbReference type="InterPro" id="IPR025520">
    <property type="entry name" value="DUF4408"/>
</dbReference>
<feature type="transmembrane region" description="Helical" evidence="1">
    <location>
        <begin position="21"/>
        <end position="44"/>
    </location>
</feature>
<name>A0A6I9RK93_ELAGV</name>
<dbReference type="Pfam" id="PF14364">
    <property type="entry name" value="DUF4408"/>
    <property type="match status" value="1"/>
</dbReference>
<keyword evidence="1" id="KW-0472">Membrane</keyword>
<feature type="transmembrane region" description="Helical" evidence="1">
    <location>
        <begin position="64"/>
        <end position="86"/>
    </location>
</feature>
<feature type="domain" description="DUF4408" evidence="2">
    <location>
        <begin position="47"/>
        <end position="91"/>
    </location>
</feature>